<reference evidence="1" key="1">
    <citation type="submission" date="2021-02" db="EMBL/GenBank/DDBJ databases">
        <authorList>
            <person name="Nowell W R."/>
        </authorList>
    </citation>
    <scope>NUCLEOTIDE SEQUENCE</scope>
</reference>
<evidence type="ECO:0000313" key="3">
    <source>
        <dbReference type="Proteomes" id="UP000663829"/>
    </source>
</evidence>
<dbReference type="AlphaFoldDB" id="A0A815FAF1"/>
<feature type="non-terminal residue" evidence="1">
    <location>
        <position position="1"/>
    </location>
</feature>
<name>A0A815FAF1_9BILA</name>
<accession>A0A815FAF1</accession>
<dbReference type="Proteomes" id="UP000681722">
    <property type="component" value="Unassembled WGS sequence"/>
</dbReference>
<proteinExistence type="predicted"/>
<comment type="caution">
    <text evidence="1">The sequence shown here is derived from an EMBL/GenBank/DDBJ whole genome shotgun (WGS) entry which is preliminary data.</text>
</comment>
<evidence type="ECO:0000313" key="1">
    <source>
        <dbReference type="EMBL" id="CAF1322414.1"/>
    </source>
</evidence>
<sequence>LVLRVEANVAHIVADDLAVLVSSPVNVDLRAMLVYLSKEGSKNLSRYVLLSTPLWRYMAS</sequence>
<protein>
    <submittedName>
        <fullName evidence="1">Uncharacterized protein</fullName>
    </submittedName>
</protein>
<dbReference type="Proteomes" id="UP000663829">
    <property type="component" value="Unassembled WGS sequence"/>
</dbReference>
<organism evidence="1 3">
    <name type="scientific">Didymodactylos carnosus</name>
    <dbReference type="NCBI Taxonomy" id="1234261"/>
    <lineage>
        <taxon>Eukaryota</taxon>
        <taxon>Metazoa</taxon>
        <taxon>Spiralia</taxon>
        <taxon>Gnathifera</taxon>
        <taxon>Rotifera</taxon>
        <taxon>Eurotatoria</taxon>
        <taxon>Bdelloidea</taxon>
        <taxon>Philodinida</taxon>
        <taxon>Philodinidae</taxon>
        <taxon>Didymodactylos</taxon>
    </lineage>
</organism>
<keyword evidence="3" id="KW-1185">Reference proteome</keyword>
<dbReference type="EMBL" id="CAJNOQ010013476">
    <property type="protein sequence ID" value="CAF1322414.1"/>
    <property type="molecule type" value="Genomic_DNA"/>
</dbReference>
<gene>
    <name evidence="1" type="ORF">GPM918_LOCUS29541</name>
    <name evidence="2" type="ORF">SRO942_LOCUS30124</name>
</gene>
<evidence type="ECO:0000313" key="2">
    <source>
        <dbReference type="EMBL" id="CAF4169305.1"/>
    </source>
</evidence>
<dbReference type="EMBL" id="CAJOBC010048445">
    <property type="protein sequence ID" value="CAF4169305.1"/>
    <property type="molecule type" value="Genomic_DNA"/>
</dbReference>